<feature type="coiled-coil region" evidence="2">
    <location>
        <begin position="143"/>
        <end position="170"/>
    </location>
</feature>
<keyword evidence="2" id="KW-0175">Coiled coil</keyword>
<dbReference type="Pfam" id="PF12146">
    <property type="entry name" value="Hydrolase_4"/>
    <property type="match status" value="1"/>
</dbReference>
<feature type="active site" description="Charge relay system" evidence="1">
    <location>
        <position position="220"/>
    </location>
</feature>
<evidence type="ECO:0000256" key="1">
    <source>
        <dbReference type="PIRSR" id="PIRSR017388-1"/>
    </source>
</evidence>
<reference evidence="4 5" key="1">
    <citation type="submission" date="2016-10" db="EMBL/GenBank/DDBJ databases">
        <authorList>
            <person name="de Groot N.N."/>
        </authorList>
    </citation>
    <scope>NUCLEOTIDE SEQUENCE [LARGE SCALE GENOMIC DNA]</scope>
    <source>
        <strain evidence="4 5">DSM 20581</strain>
    </source>
</reference>
<dbReference type="InterPro" id="IPR022742">
    <property type="entry name" value="Hydrolase_4"/>
</dbReference>
<dbReference type="InterPro" id="IPR012354">
    <property type="entry name" value="Esterase_lipase"/>
</dbReference>
<dbReference type="OrthoDB" id="9800213at2"/>
<dbReference type="PANTHER" id="PTHR11614">
    <property type="entry name" value="PHOSPHOLIPASE-RELATED"/>
    <property type="match status" value="1"/>
</dbReference>
<gene>
    <name evidence="4" type="ORF">SAMN04488506_1566</name>
</gene>
<sequence length="247" mass="28057">MKDKSFYFKGGKRAVLLFHAYSSTPNDVRMLGRALERENYTVYSPTFSGHGTHDLEDILEVSPKDWIEDAKKAFQFLREEGYQEVAAFGLSLGGIIATKLMLDENLLASGTFSSPAIHNDTTNVRKEFLDFMIAKKYKNGDSKEVIQQRLPELEEKLDKQLADIRKLVDEMAPQYGSVEKPVFIAQGGKDELINSHIAYELKEAFAKADVDFHWYENSPHSVTVGPDRKELEQDVLNFLTELQWNGG</sequence>
<organism evidence="4 5">
    <name type="scientific">Desemzia incerta</name>
    <dbReference type="NCBI Taxonomy" id="82801"/>
    <lineage>
        <taxon>Bacteria</taxon>
        <taxon>Bacillati</taxon>
        <taxon>Bacillota</taxon>
        <taxon>Bacilli</taxon>
        <taxon>Lactobacillales</taxon>
        <taxon>Carnobacteriaceae</taxon>
        <taxon>Desemzia</taxon>
    </lineage>
</organism>
<dbReference type="InterPro" id="IPR051044">
    <property type="entry name" value="MAG_DAG_Lipase"/>
</dbReference>
<dbReference type="RefSeq" id="WP_092480600.1">
    <property type="nucleotide sequence ID" value="NZ_FOXW01000005.1"/>
</dbReference>
<dbReference type="EMBL" id="FOXW01000005">
    <property type="protein sequence ID" value="SFQ34339.1"/>
    <property type="molecule type" value="Genomic_DNA"/>
</dbReference>
<evidence type="ECO:0000256" key="2">
    <source>
        <dbReference type="SAM" id="Coils"/>
    </source>
</evidence>
<dbReference type="Gene3D" id="3.40.50.1820">
    <property type="entry name" value="alpha/beta hydrolase"/>
    <property type="match status" value="1"/>
</dbReference>
<proteinExistence type="predicted"/>
<dbReference type="AlphaFoldDB" id="A0A1I5XQW3"/>
<dbReference type="InterPro" id="IPR029058">
    <property type="entry name" value="AB_hydrolase_fold"/>
</dbReference>
<feature type="active site" description="Nucleophile" evidence="1">
    <location>
        <position position="91"/>
    </location>
</feature>
<dbReference type="GO" id="GO:0052689">
    <property type="term" value="F:carboxylic ester hydrolase activity"/>
    <property type="evidence" value="ECO:0007669"/>
    <property type="project" value="InterPro"/>
</dbReference>
<protein>
    <submittedName>
        <fullName evidence="4">Carboxylesterase</fullName>
    </submittedName>
</protein>
<evidence type="ECO:0000313" key="4">
    <source>
        <dbReference type="EMBL" id="SFQ34339.1"/>
    </source>
</evidence>
<feature type="active site" description="Charge relay system" evidence="1">
    <location>
        <position position="190"/>
    </location>
</feature>
<name>A0A1I5XQW3_9LACT</name>
<feature type="domain" description="Serine aminopeptidase S33" evidence="3">
    <location>
        <begin position="12"/>
        <end position="123"/>
    </location>
</feature>
<evidence type="ECO:0000259" key="3">
    <source>
        <dbReference type="Pfam" id="PF12146"/>
    </source>
</evidence>
<accession>A0A1I5XQW3</accession>
<keyword evidence="5" id="KW-1185">Reference proteome</keyword>
<dbReference type="Proteomes" id="UP000199136">
    <property type="component" value="Unassembled WGS sequence"/>
</dbReference>
<dbReference type="SUPFAM" id="SSF53474">
    <property type="entry name" value="alpha/beta-Hydrolases"/>
    <property type="match status" value="1"/>
</dbReference>
<evidence type="ECO:0000313" key="5">
    <source>
        <dbReference type="Proteomes" id="UP000199136"/>
    </source>
</evidence>
<dbReference type="PIRSF" id="PIRSF017388">
    <property type="entry name" value="Esterase_lipase"/>
    <property type="match status" value="1"/>
</dbReference>
<dbReference type="STRING" id="82801.SAMN04488506_1566"/>